<feature type="region of interest" description="Disordered" evidence="5">
    <location>
        <begin position="1"/>
        <end position="30"/>
    </location>
</feature>
<name>A0A378TXC5_NEIEL</name>
<dbReference type="GeneID" id="93352015"/>
<dbReference type="GO" id="GO:0006310">
    <property type="term" value="P:DNA recombination"/>
    <property type="evidence" value="ECO:0007669"/>
    <property type="project" value="UniProtKB-KW"/>
</dbReference>
<dbReference type="Pfam" id="PF00589">
    <property type="entry name" value="Phage_integrase"/>
    <property type="match status" value="1"/>
</dbReference>
<keyword evidence="2" id="KW-0229">DNA integration</keyword>
<dbReference type="PROSITE" id="PS51898">
    <property type="entry name" value="TYR_RECOMBINASE"/>
    <property type="match status" value="1"/>
</dbReference>
<dbReference type="InterPro" id="IPR025166">
    <property type="entry name" value="Integrase_DNA_bind_dom"/>
</dbReference>
<dbReference type="PANTHER" id="PTHR30629">
    <property type="entry name" value="PROPHAGE INTEGRASE"/>
    <property type="match status" value="1"/>
</dbReference>
<dbReference type="InterPro" id="IPR053876">
    <property type="entry name" value="Phage_int_M"/>
</dbReference>
<dbReference type="InterPro" id="IPR013762">
    <property type="entry name" value="Integrase-like_cat_sf"/>
</dbReference>
<feature type="domain" description="Tyr recombinase" evidence="6">
    <location>
        <begin position="212"/>
        <end position="392"/>
    </location>
</feature>
<evidence type="ECO:0000313" key="7">
    <source>
        <dbReference type="EMBL" id="STZ67546.1"/>
    </source>
</evidence>
<evidence type="ECO:0000259" key="6">
    <source>
        <dbReference type="PROSITE" id="PS51898"/>
    </source>
</evidence>
<dbReference type="AlphaFoldDB" id="A0A378TXC5"/>
<evidence type="ECO:0000256" key="1">
    <source>
        <dbReference type="ARBA" id="ARBA00008857"/>
    </source>
</evidence>
<evidence type="ECO:0000256" key="2">
    <source>
        <dbReference type="ARBA" id="ARBA00022908"/>
    </source>
</evidence>
<dbReference type="PANTHER" id="PTHR30629:SF2">
    <property type="entry name" value="PROPHAGE INTEGRASE INTS-RELATED"/>
    <property type="match status" value="1"/>
</dbReference>
<evidence type="ECO:0000256" key="3">
    <source>
        <dbReference type="ARBA" id="ARBA00023125"/>
    </source>
</evidence>
<dbReference type="GO" id="GO:0003677">
    <property type="term" value="F:DNA binding"/>
    <property type="evidence" value="ECO:0007669"/>
    <property type="project" value="UniProtKB-KW"/>
</dbReference>
<dbReference type="InterPro" id="IPR011010">
    <property type="entry name" value="DNA_brk_join_enz"/>
</dbReference>
<dbReference type="Pfam" id="PF22022">
    <property type="entry name" value="Phage_int_M"/>
    <property type="match status" value="1"/>
</dbReference>
<dbReference type="InterPro" id="IPR002104">
    <property type="entry name" value="Integrase_catalytic"/>
</dbReference>
<reference evidence="7 8" key="1">
    <citation type="submission" date="2018-06" db="EMBL/GenBank/DDBJ databases">
        <authorList>
            <consortium name="Pathogen Informatics"/>
            <person name="Doyle S."/>
        </authorList>
    </citation>
    <scope>NUCLEOTIDE SEQUENCE [LARGE SCALE GENOMIC DNA]</scope>
    <source>
        <strain evidence="7 8">NCTC10660</strain>
    </source>
</reference>
<dbReference type="Proteomes" id="UP000254927">
    <property type="component" value="Unassembled WGS sequence"/>
</dbReference>
<comment type="similarity">
    <text evidence="1">Belongs to the 'phage' integrase family.</text>
</comment>
<gene>
    <name evidence="7" type="primary">intA_2</name>
    <name evidence="7" type="ORF">NCTC10660_01029</name>
</gene>
<keyword evidence="4" id="KW-0233">DNA recombination</keyword>
<organism evidence="7 8">
    <name type="scientific">Neisseria elongata</name>
    <dbReference type="NCBI Taxonomy" id="495"/>
    <lineage>
        <taxon>Bacteria</taxon>
        <taxon>Pseudomonadati</taxon>
        <taxon>Pseudomonadota</taxon>
        <taxon>Betaproteobacteria</taxon>
        <taxon>Neisseriales</taxon>
        <taxon>Neisseriaceae</taxon>
        <taxon>Neisseria</taxon>
    </lineage>
</organism>
<proteinExistence type="inferred from homology"/>
<dbReference type="Gene3D" id="3.30.160.390">
    <property type="entry name" value="Integrase, DNA-binding domain"/>
    <property type="match status" value="1"/>
</dbReference>
<dbReference type="RefSeq" id="WP_074894521.1">
    <property type="nucleotide sequence ID" value="NZ_CP031252.1"/>
</dbReference>
<dbReference type="InterPro" id="IPR010998">
    <property type="entry name" value="Integrase_recombinase_N"/>
</dbReference>
<dbReference type="CDD" id="cd00801">
    <property type="entry name" value="INT_P4_C"/>
    <property type="match status" value="1"/>
</dbReference>
<dbReference type="EMBL" id="UGQW01000002">
    <property type="protein sequence ID" value="STZ67546.1"/>
    <property type="molecule type" value="Genomic_DNA"/>
</dbReference>
<evidence type="ECO:0000256" key="4">
    <source>
        <dbReference type="ARBA" id="ARBA00023172"/>
    </source>
</evidence>
<dbReference type="SUPFAM" id="SSF56349">
    <property type="entry name" value="DNA breaking-rejoining enzymes"/>
    <property type="match status" value="1"/>
</dbReference>
<keyword evidence="3" id="KW-0238">DNA-binding</keyword>
<dbReference type="GO" id="GO:0015074">
    <property type="term" value="P:DNA integration"/>
    <property type="evidence" value="ECO:0007669"/>
    <property type="project" value="UniProtKB-KW"/>
</dbReference>
<evidence type="ECO:0000313" key="8">
    <source>
        <dbReference type="Proteomes" id="UP000254927"/>
    </source>
</evidence>
<protein>
    <submittedName>
        <fullName evidence="7">Putative prophage integrase</fullName>
    </submittedName>
</protein>
<dbReference type="InterPro" id="IPR038488">
    <property type="entry name" value="Integrase_DNA-bd_sf"/>
</dbReference>
<evidence type="ECO:0000256" key="5">
    <source>
        <dbReference type="SAM" id="MobiDB-lite"/>
    </source>
</evidence>
<accession>A0A378TXC5</accession>
<sequence>MAILTDTKARNLRPDSPAISHGGVAGLTLHPSSTKGRGKWVYRYVSPVTKKRRNAGMGTYPEISIAEAGKLAQAMRDLVKQGLDPLEERAKRNTENQLKNNIPTFQQAALAVHTSLLPSWKNKRHQDEWLSSLHRYIFDVIGKIKVSDIQPIDIANILKPIWLEKYETASRIKQRIHAVMAWSWAHGFTQSNPVDIVDKLLPPLPSKIIRVQHLPAMPWKEIPKFINNNISNKNHYDTSRAIILFIILTACRSGEARGMQWSEIDWQNNVWTIPADRMKTNIIHRVPLCTHAIELLNSIRGLHDTLVFPSPRKQTILSDTVMTMFLRKHNAPSDTPNRVATAHGFRSSFRDWCSEQGYARDLAERALAHTVANQVEAAYHRTDLLEQRRPMMQAWADFVMGEIQQPEKT</sequence>
<dbReference type="InterPro" id="IPR050808">
    <property type="entry name" value="Phage_Integrase"/>
</dbReference>
<dbReference type="Gene3D" id="1.10.443.10">
    <property type="entry name" value="Intergrase catalytic core"/>
    <property type="match status" value="1"/>
</dbReference>
<dbReference type="Gene3D" id="1.10.150.130">
    <property type="match status" value="1"/>
</dbReference>
<dbReference type="Pfam" id="PF13356">
    <property type="entry name" value="Arm-DNA-bind_3"/>
    <property type="match status" value="1"/>
</dbReference>